<feature type="signal peptide" evidence="1">
    <location>
        <begin position="1"/>
        <end position="31"/>
    </location>
</feature>
<organism evidence="3">
    <name type="scientific">Nicotiana tabacum</name>
    <name type="common">Common tobacco</name>
    <dbReference type="NCBI Taxonomy" id="4097"/>
    <lineage>
        <taxon>Eukaryota</taxon>
        <taxon>Viridiplantae</taxon>
        <taxon>Streptophyta</taxon>
        <taxon>Embryophyta</taxon>
        <taxon>Tracheophyta</taxon>
        <taxon>Spermatophyta</taxon>
        <taxon>Magnoliopsida</taxon>
        <taxon>eudicotyledons</taxon>
        <taxon>Gunneridae</taxon>
        <taxon>Pentapetalae</taxon>
        <taxon>asterids</taxon>
        <taxon>lamiids</taxon>
        <taxon>Solanales</taxon>
        <taxon>Solanaceae</taxon>
        <taxon>Nicotianoideae</taxon>
        <taxon>Nicotianeae</taxon>
        <taxon>Nicotiana</taxon>
    </lineage>
</organism>
<dbReference type="InterPro" id="IPR036574">
    <property type="entry name" value="Scorpion_toxin-like_sf"/>
</dbReference>
<proteinExistence type="predicted"/>
<protein>
    <submittedName>
        <fullName evidence="2 3">Defensin Lc-def-like</fullName>
    </submittedName>
</protein>
<dbReference type="RefSeq" id="XP_016488519.1">
    <property type="nucleotide sequence ID" value="XM_016633033.1"/>
</dbReference>
<keyword evidence="1" id="KW-0732">Signal</keyword>
<dbReference type="SUPFAM" id="SSF57095">
    <property type="entry name" value="Scorpion toxin-like"/>
    <property type="match status" value="1"/>
</dbReference>
<dbReference type="KEGG" id="nta:107808504"/>
<dbReference type="Gene3D" id="3.30.30.10">
    <property type="entry name" value="Knottin, scorpion toxin-like"/>
    <property type="match status" value="1"/>
</dbReference>
<reference evidence="2 3" key="1">
    <citation type="submission" date="2025-04" db="UniProtKB">
        <authorList>
            <consortium name="RefSeq"/>
        </authorList>
    </citation>
    <scope>IDENTIFICATION</scope>
</reference>
<dbReference type="OMA" id="NKDHEDY"/>
<sequence>MAQPKVSKISICAVLFCFLLMFASEVQITEAKHCGKPSKSWNGKCFPKKCNHWCKNKEDADYGNCYHGDCYCYYHC</sequence>
<dbReference type="SMR" id="A0A1S4BI16"/>
<evidence type="ECO:0000313" key="3">
    <source>
        <dbReference type="RefSeq" id="XP_016488519.1"/>
    </source>
</evidence>
<dbReference type="PaxDb" id="4097-A0A1S4BI16"/>
<evidence type="ECO:0000313" key="2">
    <source>
        <dbReference type="RefSeq" id="XP_016469801.1"/>
    </source>
</evidence>
<evidence type="ECO:0000256" key="1">
    <source>
        <dbReference type="SAM" id="SignalP"/>
    </source>
</evidence>
<dbReference type="AlphaFoldDB" id="A0A1S4BI16"/>
<dbReference type="RefSeq" id="XP_016469801.1">
    <property type="nucleotide sequence ID" value="XM_016614315.1"/>
</dbReference>
<accession>A0A1S4BI16</accession>
<dbReference type="KEGG" id="nta:107792121"/>
<feature type="chain" id="PRO_5015069923" evidence="1">
    <location>
        <begin position="32"/>
        <end position="76"/>
    </location>
</feature>
<dbReference type="GO" id="GO:0006952">
    <property type="term" value="P:defense response"/>
    <property type="evidence" value="ECO:0000318"/>
    <property type="project" value="GO_Central"/>
</dbReference>
<name>A0A1S4BI16_TOBAC</name>
<gene>
    <name evidence="3" type="primary">LOC107808504</name>
    <name evidence="2" type="synonym">LOC107792121</name>
</gene>
<dbReference type="OrthoDB" id="1266042at2759"/>